<evidence type="ECO:0000256" key="1">
    <source>
        <dbReference type="SAM" id="MobiDB-lite"/>
    </source>
</evidence>
<dbReference type="EMBL" id="JAHBMH010000003">
    <property type="protein sequence ID" value="KAK1940259.1"/>
    <property type="molecule type" value="Genomic_DNA"/>
</dbReference>
<evidence type="ECO:0000256" key="2">
    <source>
        <dbReference type="SAM" id="SignalP"/>
    </source>
</evidence>
<feature type="compositionally biased region" description="Polar residues" evidence="1">
    <location>
        <begin position="29"/>
        <end position="42"/>
    </location>
</feature>
<evidence type="ECO:0000313" key="3">
    <source>
        <dbReference type="EMBL" id="KAK1940259.1"/>
    </source>
</evidence>
<feature type="chain" id="PRO_5042010971" evidence="2">
    <location>
        <begin position="27"/>
        <end position="211"/>
    </location>
</feature>
<dbReference type="AlphaFoldDB" id="A0AAD9GK91"/>
<protein>
    <submittedName>
        <fullName evidence="3">Uncharacterized protein</fullName>
    </submittedName>
</protein>
<accession>A0AAD9GK91</accession>
<keyword evidence="2" id="KW-0732">Signal</keyword>
<name>A0AAD9GK91_BABDI</name>
<reference evidence="3" key="1">
    <citation type="journal article" date="2014" name="Nucleic Acids Res.">
        <title>The evolutionary dynamics of variant antigen genes in Babesia reveal a history of genomic innovation underlying host-parasite interaction.</title>
        <authorList>
            <person name="Jackson A.P."/>
            <person name="Otto T.D."/>
            <person name="Darby A."/>
            <person name="Ramaprasad A."/>
            <person name="Xia D."/>
            <person name="Echaide I.E."/>
            <person name="Farber M."/>
            <person name="Gahlot S."/>
            <person name="Gamble J."/>
            <person name="Gupta D."/>
            <person name="Gupta Y."/>
            <person name="Jackson L."/>
            <person name="Malandrin L."/>
            <person name="Malas T.B."/>
            <person name="Moussa E."/>
            <person name="Nair M."/>
            <person name="Reid A.J."/>
            <person name="Sanders M."/>
            <person name="Sharma J."/>
            <person name="Tracey A."/>
            <person name="Quail M.A."/>
            <person name="Weir W."/>
            <person name="Wastling J.M."/>
            <person name="Hall N."/>
            <person name="Willadsen P."/>
            <person name="Lingelbach K."/>
            <person name="Shiels B."/>
            <person name="Tait A."/>
            <person name="Berriman M."/>
            <person name="Allred D.R."/>
            <person name="Pain A."/>
        </authorList>
    </citation>
    <scope>NUCLEOTIDE SEQUENCE</scope>
    <source>
        <strain evidence="3">1802A</strain>
    </source>
</reference>
<reference evidence="3" key="2">
    <citation type="submission" date="2021-05" db="EMBL/GenBank/DDBJ databases">
        <authorList>
            <person name="Pain A."/>
        </authorList>
    </citation>
    <scope>NUCLEOTIDE SEQUENCE</scope>
    <source>
        <strain evidence="3">1802A</strain>
    </source>
</reference>
<feature type="signal peptide" evidence="2">
    <location>
        <begin position="1"/>
        <end position="26"/>
    </location>
</feature>
<comment type="caution">
    <text evidence="3">The sequence shown here is derived from an EMBL/GenBank/DDBJ whole genome shotgun (WGS) entry which is preliminary data.</text>
</comment>
<proteinExistence type="predicted"/>
<feature type="region of interest" description="Disordered" evidence="1">
    <location>
        <begin position="29"/>
        <end position="58"/>
    </location>
</feature>
<gene>
    <name evidence="3" type="ORF">X943_000809</name>
</gene>
<dbReference type="Proteomes" id="UP001195914">
    <property type="component" value="Unassembled WGS sequence"/>
</dbReference>
<organism evidence="3 4">
    <name type="scientific">Babesia divergens</name>
    <dbReference type="NCBI Taxonomy" id="32595"/>
    <lineage>
        <taxon>Eukaryota</taxon>
        <taxon>Sar</taxon>
        <taxon>Alveolata</taxon>
        <taxon>Apicomplexa</taxon>
        <taxon>Aconoidasida</taxon>
        <taxon>Piroplasmida</taxon>
        <taxon>Babesiidae</taxon>
        <taxon>Babesia</taxon>
    </lineage>
</organism>
<evidence type="ECO:0000313" key="4">
    <source>
        <dbReference type="Proteomes" id="UP001195914"/>
    </source>
</evidence>
<sequence>MKFLGILRASALCLLVSGLHDQSVSCSNLEVNPSNESSSADVSENLKESTVESSSQESLPSSQSDLVFEKSSWDDSLLASAVLFLDKFCRNVSAKKFKEQVTNKNYMETSRLHYFTPTYGHEAVAGRIEIPKNFYEGILKPEDFEVYVKWLVKNIQNITESYKKMLAESLKYPSEQLKTDNTVGPLKYGFLYKGESSEELSEEILSGAFSS</sequence>
<keyword evidence="4" id="KW-1185">Reference proteome</keyword>